<organism evidence="2 3">
    <name type="scientific">Drechslerella dactyloides</name>
    <name type="common">Nematode-trapping fungus</name>
    <name type="synonym">Arthrobotrys dactyloides</name>
    <dbReference type="NCBI Taxonomy" id="74499"/>
    <lineage>
        <taxon>Eukaryota</taxon>
        <taxon>Fungi</taxon>
        <taxon>Dikarya</taxon>
        <taxon>Ascomycota</taxon>
        <taxon>Pezizomycotina</taxon>
        <taxon>Orbiliomycetes</taxon>
        <taxon>Orbiliales</taxon>
        <taxon>Orbiliaceae</taxon>
        <taxon>Drechslerella</taxon>
    </lineage>
</organism>
<comment type="caution">
    <text evidence="2">The sequence shown here is derived from an EMBL/GenBank/DDBJ whole genome shotgun (WGS) entry which is preliminary data.</text>
</comment>
<keyword evidence="3" id="KW-1185">Reference proteome</keyword>
<protein>
    <submittedName>
        <fullName evidence="2">Uncharacterized protein</fullName>
    </submittedName>
</protein>
<accession>A0AAD6NN84</accession>
<dbReference type="Proteomes" id="UP001221413">
    <property type="component" value="Unassembled WGS sequence"/>
</dbReference>
<evidence type="ECO:0000256" key="1">
    <source>
        <dbReference type="SAM" id="MobiDB-lite"/>
    </source>
</evidence>
<gene>
    <name evidence="2" type="ORF">Dda_0694</name>
</gene>
<evidence type="ECO:0000313" key="2">
    <source>
        <dbReference type="EMBL" id="KAJ6264547.1"/>
    </source>
</evidence>
<feature type="region of interest" description="Disordered" evidence="1">
    <location>
        <begin position="50"/>
        <end position="78"/>
    </location>
</feature>
<proteinExistence type="predicted"/>
<dbReference type="EMBL" id="JAQGDS010000001">
    <property type="protein sequence ID" value="KAJ6264547.1"/>
    <property type="molecule type" value="Genomic_DNA"/>
</dbReference>
<sequence>MRGSRAGVPAIPRLSRGRFGILQDWHPGGRRTEYLVPAGLDEGVHAAIARSQPDRRKEEERGAVVKILPGKGGSINSG</sequence>
<feature type="compositionally biased region" description="Basic and acidic residues" evidence="1">
    <location>
        <begin position="52"/>
        <end position="63"/>
    </location>
</feature>
<evidence type="ECO:0000313" key="3">
    <source>
        <dbReference type="Proteomes" id="UP001221413"/>
    </source>
</evidence>
<dbReference type="AlphaFoldDB" id="A0AAD6NN84"/>
<reference evidence="2" key="1">
    <citation type="submission" date="2023-01" db="EMBL/GenBank/DDBJ databases">
        <title>The chitinases involved in constricting ring structure development in the nematode-trapping fungus Drechslerella dactyloides.</title>
        <authorList>
            <person name="Wang R."/>
            <person name="Zhang L."/>
            <person name="Tang P."/>
            <person name="Li S."/>
            <person name="Liang L."/>
        </authorList>
    </citation>
    <scope>NUCLEOTIDE SEQUENCE</scope>
    <source>
        <strain evidence="2">YMF1.00031</strain>
    </source>
</reference>
<name>A0AAD6NN84_DREDA</name>